<proteinExistence type="predicted"/>
<dbReference type="RefSeq" id="WP_111527693.1">
    <property type="nucleotide sequence ID" value="NZ_JBHRSG010000002.1"/>
</dbReference>
<comment type="caution">
    <text evidence="4">The sequence shown here is derived from an EMBL/GenBank/DDBJ whole genome shotgun (WGS) entry which is preliminary data.</text>
</comment>
<dbReference type="Pfam" id="PF00583">
    <property type="entry name" value="Acetyltransf_1"/>
    <property type="match status" value="1"/>
</dbReference>
<dbReference type="SUPFAM" id="SSF55729">
    <property type="entry name" value="Acyl-CoA N-acyltransferases (Nat)"/>
    <property type="match status" value="1"/>
</dbReference>
<keyword evidence="2" id="KW-0012">Acyltransferase</keyword>
<keyword evidence="1 4" id="KW-0808">Transferase</keyword>
<evidence type="ECO:0000256" key="1">
    <source>
        <dbReference type="ARBA" id="ARBA00022679"/>
    </source>
</evidence>
<organism evidence="4 5">
    <name type="scientific">Phenylobacterium soli</name>
    <dbReference type="NCBI Taxonomy" id="2170551"/>
    <lineage>
        <taxon>Bacteria</taxon>
        <taxon>Pseudomonadati</taxon>
        <taxon>Pseudomonadota</taxon>
        <taxon>Alphaproteobacteria</taxon>
        <taxon>Caulobacterales</taxon>
        <taxon>Caulobacteraceae</taxon>
        <taxon>Phenylobacterium</taxon>
    </lineage>
</organism>
<dbReference type="Proteomes" id="UP000249254">
    <property type="component" value="Unassembled WGS sequence"/>
</dbReference>
<evidence type="ECO:0000313" key="5">
    <source>
        <dbReference type="Proteomes" id="UP000249254"/>
    </source>
</evidence>
<evidence type="ECO:0000259" key="3">
    <source>
        <dbReference type="PROSITE" id="PS51186"/>
    </source>
</evidence>
<accession>A0A328AGQ6</accession>
<dbReference type="Gene3D" id="3.40.630.30">
    <property type="match status" value="1"/>
</dbReference>
<keyword evidence="5" id="KW-1185">Reference proteome</keyword>
<name>A0A328AGQ6_9CAUL</name>
<protein>
    <submittedName>
        <fullName evidence="4">N-acetyltransferase</fullName>
    </submittedName>
</protein>
<feature type="domain" description="N-acetyltransferase" evidence="3">
    <location>
        <begin position="1"/>
        <end position="152"/>
    </location>
</feature>
<dbReference type="OrthoDB" id="9805924at2"/>
<dbReference type="PANTHER" id="PTHR43877:SF5">
    <property type="entry name" value="BLL8307 PROTEIN"/>
    <property type="match status" value="1"/>
</dbReference>
<reference evidence="5" key="1">
    <citation type="submission" date="2018-05" db="EMBL/GenBank/DDBJ databases">
        <authorList>
            <person name="Li X."/>
        </authorList>
    </citation>
    <scope>NUCLEOTIDE SEQUENCE [LARGE SCALE GENOMIC DNA]</scope>
    <source>
        <strain evidence="5">LX32</strain>
    </source>
</reference>
<evidence type="ECO:0000256" key="2">
    <source>
        <dbReference type="ARBA" id="ARBA00023315"/>
    </source>
</evidence>
<dbReference type="PROSITE" id="PS51186">
    <property type="entry name" value="GNAT"/>
    <property type="match status" value="1"/>
</dbReference>
<dbReference type="InterPro" id="IPR050832">
    <property type="entry name" value="Bact_Acetyltransf"/>
</dbReference>
<dbReference type="PANTHER" id="PTHR43877">
    <property type="entry name" value="AMINOALKYLPHOSPHONATE N-ACETYLTRANSFERASE-RELATED-RELATED"/>
    <property type="match status" value="1"/>
</dbReference>
<dbReference type="InterPro" id="IPR000182">
    <property type="entry name" value="GNAT_dom"/>
</dbReference>
<dbReference type="GO" id="GO:0016747">
    <property type="term" value="F:acyltransferase activity, transferring groups other than amino-acyl groups"/>
    <property type="evidence" value="ECO:0007669"/>
    <property type="project" value="InterPro"/>
</dbReference>
<dbReference type="InterPro" id="IPR016181">
    <property type="entry name" value="Acyl_CoA_acyltransferase"/>
</dbReference>
<dbReference type="CDD" id="cd04301">
    <property type="entry name" value="NAT_SF"/>
    <property type="match status" value="1"/>
</dbReference>
<dbReference type="AlphaFoldDB" id="A0A328AGQ6"/>
<evidence type="ECO:0000313" key="4">
    <source>
        <dbReference type="EMBL" id="RAK53942.1"/>
    </source>
</evidence>
<sequence>MEIRRDDLSSAETQALLRLHLAGMHANSPPGHVFALDLSGLKTPDVTVWSAWAGEAILGIGALRRLDAAAGEVKSMRTHPDHVRKGVAAAILERIIAEARAQGLERLSLETGSGPAFEPALRLYRRRGFVNGEAFGDYEGSEFNQFLHLRLT</sequence>
<gene>
    <name evidence="4" type="ORF">DJ017_05100</name>
</gene>
<dbReference type="EMBL" id="QFYQ01000001">
    <property type="protein sequence ID" value="RAK53942.1"/>
    <property type="molecule type" value="Genomic_DNA"/>
</dbReference>